<proteinExistence type="inferred from homology"/>
<feature type="region of interest" description="Disordered" evidence="11">
    <location>
        <begin position="1"/>
        <end position="22"/>
    </location>
</feature>
<evidence type="ECO:0000256" key="12">
    <source>
        <dbReference type="SAM" id="Phobius"/>
    </source>
</evidence>
<evidence type="ECO:0000256" key="11">
    <source>
        <dbReference type="SAM" id="MobiDB-lite"/>
    </source>
</evidence>
<organism evidence="13 14">
    <name type="scientific">Mortierella alpina</name>
    <name type="common">Oleaginous fungus</name>
    <name type="synonym">Mortierella renispora</name>
    <dbReference type="NCBI Taxonomy" id="64518"/>
    <lineage>
        <taxon>Eukaryota</taxon>
        <taxon>Fungi</taxon>
        <taxon>Fungi incertae sedis</taxon>
        <taxon>Mucoromycota</taxon>
        <taxon>Mortierellomycotina</taxon>
        <taxon>Mortierellomycetes</taxon>
        <taxon>Mortierellales</taxon>
        <taxon>Mortierellaceae</taxon>
        <taxon>Mortierella</taxon>
    </lineage>
</organism>
<gene>
    <name evidence="13" type="ORF">KVV02_001342</name>
</gene>
<evidence type="ECO:0000256" key="2">
    <source>
        <dbReference type="ARBA" id="ARBA00004496"/>
    </source>
</evidence>
<dbReference type="GO" id="GO:0019888">
    <property type="term" value="F:protein phosphatase regulator activity"/>
    <property type="evidence" value="ECO:0007669"/>
    <property type="project" value="InterPro"/>
</dbReference>
<dbReference type="GO" id="GO:0031965">
    <property type="term" value="C:nuclear membrane"/>
    <property type="evidence" value="ECO:0007669"/>
    <property type="project" value="UniProtKB-SubCell"/>
</dbReference>
<sequence>MADSATFSPVTQVTDASAPAPPEERVSEEQFNSLHASSVTYRDLLIFEERLKLNMIRLRKRQQKYEAFLGSLVAVIAYCAFVTFYRPSQAYAVQMLHKFFLLVSCTTLFLFFATGMYSEKLGYSSNFFFPGRFVPQCNRVLRIFNMHFNRDNRPELSFFRKVPRRFQEGFSAYKASYFKRRSEKRAAAALARASGSMNGGGGSGSSSNAASLGVNRTLSGQSSRRLQPSTRGRRVAGSGSASGSDSGVRPASLSMRGTPSSMARVSGEGLRPLRSLSSSLTSASGSVSTTGGVATLSRQGSS</sequence>
<evidence type="ECO:0000256" key="3">
    <source>
        <dbReference type="ARBA" id="ARBA00010998"/>
    </source>
</evidence>
<dbReference type="Proteomes" id="UP000717515">
    <property type="component" value="Unassembled WGS sequence"/>
</dbReference>
<name>A0A9P8A6V4_MORAP</name>
<evidence type="ECO:0000313" key="13">
    <source>
        <dbReference type="EMBL" id="KAG9323501.1"/>
    </source>
</evidence>
<comment type="caution">
    <text evidence="13">The sequence shown here is derived from an EMBL/GenBank/DDBJ whole genome shotgun (WGS) entry which is preliminary data.</text>
</comment>
<evidence type="ECO:0000256" key="1">
    <source>
        <dbReference type="ARBA" id="ARBA00004232"/>
    </source>
</evidence>
<reference evidence="13" key="1">
    <citation type="submission" date="2021-07" db="EMBL/GenBank/DDBJ databases">
        <title>Draft genome of Mortierella alpina, strain LL118, isolated from an aspen leaf litter sample.</title>
        <authorList>
            <person name="Yang S."/>
            <person name="Vinatzer B.A."/>
        </authorList>
    </citation>
    <scope>NUCLEOTIDE SEQUENCE</scope>
    <source>
        <strain evidence="13">LL118</strain>
    </source>
</reference>
<evidence type="ECO:0000256" key="7">
    <source>
        <dbReference type="ARBA" id="ARBA00023098"/>
    </source>
</evidence>
<feature type="region of interest" description="Disordered" evidence="11">
    <location>
        <begin position="194"/>
        <end position="302"/>
    </location>
</feature>
<evidence type="ECO:0000256" key="5">
    <source>
        <dbReference type="ARBA" id="ARBA00022692"/>
    </source>
</evidence>
<evidence type="ECO:0000256" key="8">
    <source>
        <dbReference type="ARBA" id="ARBA00023136"/>
    </source>
</evidence>
<keyword evidence="7" id="KW-0443">Lipid metabolism</keyword>
<dbReference type="InterPro" id="IPR005605">
    <property type="entry name" value="Spo7"/>
</dbReference>
<evidence type="ECO:0000256" key="4">
    <source>
        <dbReference type="ARBA" id="ARBA00022490"/>
    </source>
</evidence>
<feature type="compositionally biased region" description="Low complexity" evidence="11">
    <location>
        <begin position="266"/>
        <end position="302"/>
    </location>
</feature>
<dbReference type="PANTHER" id="PTHR20996">
    <property type="entry name" value="NUCLEAR ENVELOPE PHOSPHATASE-REGULATORY SUBUNIT 1"/>
    <property type="match status" value="1"/>
</dbReference>
<dbReference type="GO" id="GO:0071595">
    <property type="term" value="C:Nem1-Spo7 phosphatase complex"/>
    <property type="evidence" value="ECO:0007669"/>
    <property type="project" value="InterPro"/>
</dbReference>
<comment type="similarity">
    <text evidence="3">Belongs to the CNEP1R1 family.</text>
</comment>
<dbReference type="EMBL" id="JAIFTL010000098">
    <property type="protein sequence ID" value="KAG9323501.1"/>
    <property type="molecule type" value="Genomic_DNA"/>
</dbReference>
<dbReference type="PANTHER" id="PTHR20996:SF1">
    <property type="entry name" value="NUCLEAR ENVELOPE PHOSPHATASE-REGULATORY SUBUNIT 1"/>
    <property type="match status" value="1"/>
</dbReference>
<feature type="compositionally biased region" description="Polar residues" evidence="11">
    <location>
        <begin position="216"/>
        <end position="230"/>
    </location>
</feature>
<dbReference type="Pfam" id="PF03907">
    <property type="entry name" value="Spo7"/>
    <property type="match status" value="1"/>
</dbReference>
<dbReference type="AlphaFoldDB" id="A0A9P8A6V4"/>
<accession>A0A9P8A6V4</accession>
<feature type="compositionally biased region" description="Low complexity" evidence="11">
    <location>
        <begin position="205"/>
        <end position="215"/>
    </location>
</feature>
<evidence type="ECO:0000256" key="10">
    <source>
        <dbReference type="ARBA" id="ARBA00030458"/>
    </source>
</evidence>
<dbReference type="InterPro" id="IPR019168">
    <property type="entry name" value="NEP1-R1"/>
</dbReference>
<feature type="compositionally biased region" description="Polar residues" evidence="11">
    <location>
        <begin position="1"/>
        <end position="15"/>
    </location>
</feature>
<feature type="compositionally biased region" description="Low complexity" evidence="11">
    <location>
        <begin position="235"/>
        <end position="249"/>
    </location>
</feature>
<comment type="subcellular location">
    <subcellularLocation>
        <location evidence="2">Cytoplasm</location>
    </subcellularLocation>
    <subcellularLocation>
        <location evidence="1">Nucleus membrane</location>
        <topology evidence="1">Multi-pass membrane protein</topology>
    </subcellularLocation>
</comment>
<keyword evidence="9" id="KW-0539">Nucleus</keyword>
<keyword evidence="8 12" id="KW-0472">Membrane</keyword>
<keyword evidence="5 12" id="KW-0812">Transmembrane</keyword>
<keyword evidence="6 12" id="KW-1133">Transmembrane helix</keyword>
<feature type="transmembrane region" description="Helical" evidence="12">
    <location>
        <begin position="67"/>
        <end position="87"/>
    </location>
</feature>
<keyword evidence="4" id="KW-0963">Cytoplasm</keyword>
<dbReference type="GO" id="GO:0005737">
    <property type="term" value="C:cytoplasm"/>
    <property type="evidence" value="ECO:0007669"/>
    <property type="project" value="UniProtKB-SubCell"/>
</dbReference>
<evidence type="ECO:0000313" key="14">
    <source>
        <dbReference type="Proteomes" id="UP000717515"/>
    </source>
</evidence>
<evidence type="ECO:0000256" key="9">
    <source>
        <dbReference type="ARBA" id="ARBA00023242"/>
    </source>
</evidence>
<evidence type="ECO:0000256" key="6">
    <source>
        <dbReference type="ARBA" id="ARBA00022989"/>
    </source>
</evidence>
<protein>
    <recommendedName>
        <fullName evidence="10">Transmembrane protein 188</fullName>
    </recommendedName>
</protein>
<dbReference type="GO" id="GO:0006629">
    <property type="term" value="P:lipid metabolic process"/>
    <property type="evidence" value="ECO:0007669"/>
    <property type="project" value="UniProtKB-KW"/>
</dbReference>
<feature type="transmembrane region" description="Helical" evidence="12">
    <location>
        <begin position="99"/>
        <end position="117"/>
    </location>
</feature>